<accession>A0ABW3KEK5</accession>
<dbReference type="GO" id="GO:0047040">
    <property type="term" value="F:pteridine reductase activity"/>
    <property type="evidence" value="ECO:0007669"/>
    <property type="project" value="UniProtKB-EC"/>
</dbReference>
<dbReference type="NCBIfam" id="NF006598">
    <property type="entry name" value="PRK09135.1"/>
    <property type="match status" value="1"/>
</dbReference>
<evidence type="ECO:0000313" key="4">
    <source>
        <dbReference type="Proteomes" id="UP001597048"/>
    </source>
</evidence>
<comment type="similarity">
    <text evidence="1">Belongs to the short-chain dehydrogenases/reductases (SDR) family.</text>
</comment>
<dbReference type="Gene3D" id="3.40.50.720">
    <property type="entry name" value="NAD(P)-binding Rossmann-like Domain"/>
    <property type="match status" value="1"/>
</dbReference>
<evidence type="ECO:0000256" key="1">
    <source>
        <dbReference type="ARBA" id="ARBA00006484"/>
    </source>
</evidence>
<gene>
    <name evidence="3" type="ORF">ACFQ1C_00840</name>
</gene>
<sequence length="253" mass="27160">MSSSVVLITGAAKRIGAAISRHLHQLGYRLVLHYHTSDTAALALQQELNAIRPHSVHIVRQDLTQLDQLAAMADRVLGCFGQLDGLVNNASSFYPTPLTSSTPMQWHDLMTTNAAAPYFLIQALLPALRQHNVNQQGGAIVNMVDIHAEKGLQHHLLYSMAKNALATLTRGLANELAPDIRVNGVAPGAIIWPAHELTTEQKQQVLASIPMGRLGHAQEIAETVAFLLAGPGYLTGQIIALDGGRSSRGLSEA</sequence>
<dbReference type="Proteomes" id="UP001597048">
    <property type="component" value="Unassembled WGS sequence"/>
</dbReference>
<proteinExistence type="inferred from homology"/>
<dbReference type="Pfam" id="PF13561">
    <property type="entry name" value="adh_short_C2"/>
    <property type="match status" value="1"/>
</dbReference>
<dbReference type="EMBL" id="JBHTJS010000002">
    <property type="protein sequence ID" value="MFD1006715.1"/>
    <property type="molecule type" value="Genomic_DNA"/>
</dbReference>
<name>A0ABW3KEK5_9GAMM</name>
<protein>
    <submittedName>
        <fullName evidence="3">Pteridine reductase</fullName>
        <ecNumber evidence="3">1.5.1.33</ecNumber>
    </submittedName>
</protein>
<evidence type="ECO:0000256" key="2">
    <source>
        <dbReference type="ARBA" id="ARBA00023002"/>
    </source>
</evidence>
<comment type="caution">
    <text evidence="3">The sequence shown here is derived from an EMBL/GenBank/DDBJ whole genome shotgun (WGS) entry which is preliminary data.</text>
</comment>
<dbReference type="PROSITE" id="PS00061">
    <property type="entry name" value="ADH_SHORT"/>
    <property type="match status" value="1"/>
</dbReference>
<dbReference type="RefSeq" id="WP_379556640.1">
    <property type="nucleotide sequence ID" value="NZ_JBHTJS010000002.1"/>
</dbReference>
<keyword evidence="2 3" id="KW-0560">Oxidoreductase</keyword>
<dbReference type="InterPro" id="IPR020904">
    <property type="entry name" value="Sc_DH/Rdtase_CS"/>
</dbReference>
<dbReference type="InterPro" id="IPR036291">
    <property type="entry name" value="NAD(P)-bd_dom_sf"/>
</dbReference>
<dbReference type="PANTHER" id="PTHR43639:SF1">
    <property type="entry name" value="SHORT-CHAIN DEHYDROGENASE_REDUCTASE FAMILY PROTEIN"/>
    <property type="match status" value="1"/>
</dbReference>
<dbReference type="PRINTS" id="PR00081">
    <property type="entry name" value="GDHRDH"/>
</dbReference>
<dbReference type="PRINTS" id="PR00080">
    <property type="entry name" value="SDRFAMILY"/>
</dbReference>
<keyword evidence="4" id="KW-1185">Reference proteome</keyword>
<dbReference type="PANTHER" id="PTHR43639">
    <property type="entry name" value="OXIDOREDUCTASE, SHORT-CHAIN DEHYDROGENASE/REDUCTASE FAMILY (AFU_ORTHOLOGUE AFUA_5G02870)"/>
    <property type="match status" value="1"/>
</dbReference>
<dbReference type="SUPFAM" id="SSF51735">
    <property type="entry name" value="NAD(P)-binding Rossmann-fold domains"/>
    <property type="match status" value="1"/>
</dbReference>
<evidence type="ECO:0000313" key="3">
    <source>
        <dbReference type="EMBL" id="MFD1006715.1"/>
    </source>
</evidence>
<reference evidence="4" key="1">
    <citation type="journal article" date="2019" name="Int. J. Syst. Evol. Microbiol.">
        <title>The Global Catalogue of Microorganisms (GCM) 10K type strain sequencing project: providing services to taxonomists for standard genome sequencing and annotation.</title>
        <authorList>
            <consortium name="The Broad Institute Genomics Platform"/>
            <consortium name="The Broad Institute Genome Sequencing Center for Infectious Disease"/>
            <person name="Wu L."/>
            <person name="Ma J."/>
        </authorList>
    </citation>
    <scope>NUCLEOTIDE SEQUENCE [LARGE SCALE GENOMIC DNA]</scope>
    <source>
        <strain evidence="4">CCUG 60525</strain>
    </source>
</reference>
<dbReference type="InterPro" id="IPR002347">
    <property type="entry name" value="SDR_fam"/>
</dbReference>
<organism evidence="3 4">
    <name type="scientific">Oceanisphaera ostreae</name>
    <dbReference type="NCBI Taxonomy" id="914151"/>
    <lineage>
        <taxon>Bacteria</taxon>
        <taxon>Pseudomonadati</taxon>
        <taxon>Pseudomonadota</taxon>
        <taxon>Gammaproteobacteria</taxon>
        <taxon>Aeromonadales</taxon>
        <taxon>Aeromonadaceae</taxon>
        <taxon>Oceanisphaera</taxon>
    </lineage>
</organism>
<dbReference type="EC" id="1.5.1.33" evidence="3"/>